<dbReference type="InterPro" id="IPR006059">
    <property type="entry name" value="SBP"/>
</dbReference>
<reference evidence="1 2" key="1">
    <citation type="submission" date="2018-03" db="EMBL/GenBank/DDBJ databases">
        <title>Genomic Encyclopedia of Archaeal and Bacterial Type Strains, Phase II (KMG-II): from individual species to whole genera.</title>
        <authorList>
            <person name="Goeker M."/>
        </authorList>
    </citation>
    <scope>NUCLEOTIDE SEQUENCE [LARGE SCALE GENOMIC DNA]</scope>
    <source>
        <strain evidence="1 2">DSM 45601</strain>
    </source>
</reference>
<dbReference type="EMBL" id="PVZC01000008">
    <property type="protein sequence ID" value="PRX96108.1"/>
    <property type="molecule type" value="Genomic_DNA"/>
</dbReference>
<protein>
    <submittedName>
        <fullName evidence="1">Carbohydrate ABC transporter substrate-binding protein (CUT1 family)</fullName>
    </submittedName>
</protein>
<sequence length="440" mass="47911">MHDTTGPPRRPGPYPLSRRTLLAGSLAAAGLGLAGCGSVADAASGRRALRQWNLFTGGDGARMVEMHDLYRREHPEIELRPTTYLWGIPYYTKFLMGAAGGRACDIATIHLSRLRGLGIDRLIDPVPTDLLAEYGVTEQTVLPNIWNNCLVDGRLYAIPLDTHLIVTYYNRTICEQAGVLDSDGRLIETTGTEDFTEMLRAVRDVTGQVGVSLDTYGAWNLFWSLYRQAGGDMSFDGGQVTMDDDRALEVLDFLRRLAEEGLAPTDSNGPATAANFTNEVAGLCIQGNWEVATFETAGLDFGMRPLQGIFGEPLTRGDSHAFVLPHRRTPDDAAVRAAVEYAAWMLQHSITWAGGGHVPAYLPVTEDPAYLDLRPQSDYRDAVRDAQFDPDAWFSGSAAPLQNDAASIFSGVFSGATTPEQALARFRQAAQQLVDTPSPV</sequence>
<dbReference type="Pfam" id="PF13416">
    <property type="entry name" value="SBP_bac_8"/>
    <property type="match status" value="1"/>
</dbReference>
<gene>
    <name evidence="1" type="ORF">CLV72_108114</name>
</gene>
<dbReference type="Proteomes" id="UP000237846">
    <property type="component" value="Unassembled WGS sequence"/>
</dbReference>
<accession>A0A2T0PXE5</accession>
<dbReference type="SUPFAM" id="SSF53850">
    <property type="entry name" value="Periplasmic binding protein-like II"/>
    <property type="match status" value="1"/>
</dbReference>
<evidence type="ECO:0000313" key="2">
    <source>
        <dbReference type="Proteomes" id="UP000237846"/>
    </source>
</evidence>
<dbReference type="OrthoDB" id="7937990at2"/>
<evidence type="ECO:0000313" key="1">
    <source>
        <dbReference type="EMBL" id="PRX96108.1"/>
    </source>
</evidence>
<dbReference type="RefSeq" id="WP_106250760.1">
    <property type="nucleotide sequence ID" value="NZ_PVZC01000008.1"/>
</dbReference>
<dbReference type="Gene3D" id="3.40.190.10">
    <property type="entry name" value="Periplasmic binding protein-like II"/>
    <property type="match status" value="1"/>
</dbReference>
<dbReference type="InterPro" id="IPR050490">
    <property type="entry name" value="Bact_solute-bd_prot1"/>
</dbReference>
<keyword evidence="2" id="KW-1185">Reference proteome</keyword>
<organism evidence="1 2">
    <name type="scientific">Allonocardiopsis opalescens</name>
    <dbReference type="NCBI Taxonomy" id="1144618"/>
    <lineage>
        <taxon>Bacteria</taxon>
        <taxon>Bacillati</taxon>
        <taxon>Actinomycetota</taxon>
        <taxon>Actinomycetes</taxon>
        <taxon>Streptosporangiales</taxon>
        <taxon>Allonocardiopsis</taxon>
    </lineage>
</organism>
<dbReference type="PANTHER" id="PTHR43649">
    <property type="entry name" value="ARABINOSE-BINDING PROTEIN-RELATED"/>
    <property type="match status" value="1"/>
</dbReference>
<dbReference type="AlphaFoldDB" id="A0A2T0PXE5"/>
<comment type="caution">
    <text evidence="1">The sequence shown here is derived from an EMBL/GenBank/DDBJ whole genome shotgun (WGS) entry which is preliminary data.</text>
</comment>
<name>A0A2T0PXE5_9ACTN</name>
<dbReference type="InterPro" id="IPR006311">
    <property type="entry name" value="TAT_signal"/>
</dbReference>
<proteinExistence type="predicted"/>
<dbReference type="PANTHER" id="PTHR43649:SF14">
    <property type="entry name" value="BLR3389 PROTEIN"/>
    <property type="match status" value="1"/>
</dbReference>
<dbReference type="PROSITE" id="PS51318">
    <property type="entry name" value="TAT"/>
    <property type="match status" value="1"/>
</dbReference>